<dbReference type="InterPro" id="IPR006638">
    <property type="entry name" value="Elp3/MiaA/NifB-like_rSAM"/>
</dbReference>
<dbReference type="HAMAP" id="MF_01251">
    <property type="entry name" value="UPF0313"/>
    <property type="match status" value="1"/>
</dbReference>
<dbReference type="Pfam" id="PF08497">
    <property type="entry name" value="Radical_SAM_N"/>
    <property type="match status" value="1"/>
</dbReference>
<keyword evidence="3 6" id="KW-0479">Metal-binding</keyword>
<evidence type="ECO:0000256" key="7">
    <source>
        <dbReference type="SAM" id="MobiDB-lite"/>
    </source>
</evidence>
<dbReference type="NCBIfam" id="TIGR03904">
    <property type="entry name" value="SAM_YgiQ"/>
    <property type="match status" value="1"/>
</dbReference>
<evidence type="ECO:0000259" key="8">
    <source>
        <dbReference type="PROSITE" id="PS51918"/>
    </source>
</evidence>
<evidence type="ECO:0000313" key="9">
    <source>
        <dbReference type="EMBL" id="HIQ71031.1"/>
    </source>
</evidence>
<dbReference type="InterPro" id="IPR007197">
    <property type="entry name" value="rSAM"/>
</dbReference>
<dbReference type="SFLD" id="SFLDG01069">
    <property type="entry name" value="UPF0313"/>
    <property type="match status" value="1"/>
</dbReference>
<dbReference type="AlphaFoldDB" id="A0A9D1CPN8"/>
<dbReference type="PANTHER" id="PTHR32331:SF0">
    <property type="entry name" value="UPF0313 PROTEIN YGIQ"/>
    <property type="match status" value="1"/>
</dbReference>
<keyword evidence="4 6" id="KW-0408">Iron</keyword>
<dbReference type="InterPro" id="IPR023404">
    <property type="entry name" value="rSAM_horseshoe"/>
</dbReference>
<proteinExistence type="inferred from homology"/>
<dbReference type="SMART" id="SM00729">
    <property type="entry name" value="Elp3"/>
    <property type="match status" value="1"/>
</dbReference>
<feature type="region of interest" description="Disordered" evidence="7">
    <location>
        <begin position="595"/>
        <end position="647"/>
    </location>
</feature>
<keyword evidence="2 6" id="KW-0949">S-adenosyl-L-methionine</keyword>
<reference evidence="9" key="2">
    <citation type="journal article" date="2021" name="PeerJ">
        <title>Extensive microbial diversity within the chicken gut microbiome revealed by metagenomics and culture.</title>
        <authorList>
            <person name="Gilroy R."/>
            <person name="Ravi A."/>
            <person name="Getino M."/>
            <person name="Pursley I."/>
            <person name="Horton D.L."/>
            <person name="Alikhan N.F."/>
            <person name="Baker D."/>
            <person name="Gharbi K."/>
            <person name="Hall N."/>
            <person name="Watson M."/>
            <person name="Adriaenssens E.M."/>
            <person name="Foster-Nyarko E."/>
            <person name="Jarju S."/>
            <person name="Secka A."/>
            <person name="Antonio M."/>
            <person name="Oren A."/>
            <person name="Chaudhuri R.R."/>
            <person name="La Ragione R."/>
            <person name="Hildebrand F."/>
            <person name="Pallen M.J."/>
        </authorList>
    </citation>
    <scope>NUCLEOTIDE SEQUENCE</scope>
    <source>
        <strain evidence="9">ChiSxjej2B14-6234</strain>
    </source>
</reference>
<evidence type="ECO:0000256" key="3">
    <source>
        <dbReference type="ARBA" id="ARBA00022723"/>
    </source>
</evidence>
<name>A0A9D1CPN8_9FIRM</name>
<feature type="compositionally biased region" description="Basic residues" evidence="7">
    <location>
        <begin position="634"/>
        <end position="647"/>
    </location>
</feature>
<dbReference type="Pfam" id="PF11842">
    <property type="entry name" value="DUF3362"/>
    <property type="match status" value="1"/>
</dbReference>
<evidence type="ECO:0000256" key="2">
    <source>
        <dbReference type="ARBA" id="ARBA00022691"/>
    </source>
</evidence>
<dbReference type="GO" id="GO:0003824">
    <property type="term" value="F:catalytic activity"/>
    <property type="evidence" value="ECO:0007669"/>
    <property type="project" value="InterPro"/>
</dbReference>
<keyword evidence="1 6" id="KW-0004">4Fe-4S</keyword>
<dbReference type="GO" id="GO:0051539">
    <property type="term" value="F:4 iron, 4 sulfur cluster binding"/>
    <property type="evidence" value="ECO:0007669"/>
    <property type="project" value="UniProtKB-KW"/>
</dbReference>
<reference evidence="9" key="1">
    <citation type="submission" date="2020-10" db="EMBL/GenBank/DDBJ databases">
        <authorList>
            <person name="Gilroy R."/>
        </authorList>
    </citation>
    <scope>NUCLEOTIDE SEQUENCE</scope>
    <source>
        <strain evidence="9">ChiSxjej2B14-6234</strain>
    </source>
</reference>
<dbReference type="InterPro" id="IPR013704">
    <property type="entry name" value="UPF0313_N"/>
</dbReference>
<accession>A0A9D1CPN8</accession>
<dbReference type="Gene3D" id="3.80.30.20">
    <property type="entry name" value="tm_1862 like domain"/>
    <property type="match status" value="1"/>
</dbReference>
<comment type="caution">
    <text evidence="9">The sequence shown here is derived from an EMBL/GenBank/DDBJ whole genome shotgun (WGS) entry which is preliminary data.</text>
</comment>
<protein>
    <submittedName>
        <fullName evidence="9">YgiQ family radical SAM protein</fullName>
    </submittedName>
</protein>
<dbReference type="PROSITE" id="PS51918">
    <property type="entry name" value="RADICAL_SAM"/>
    <property type="match status" value="1"/>
</dbReference>
<evidence type="ECO:0000256" key="5">
    <source>
        <dbReference type="ARBA" id="ARBA00023014"/>
    </source>
</evidence>
<evidence type="ECO:0000256" key="4">
    <source>
        <dbReference type="ARBA" id="ARBA00023004"/>
    </source>
</evidence>
<gene>
    <name evidence="9" type="ORF">IAB73_02320</name>
</gene>
<evidence type="ECO:0000256" key="1">
    <source>
        <dbReference type="ARBA" id="ARBA00022485"/>
    </source>
</evidence>
<feature type="binding site" evidence="6">
    <location>
        <position position="307"/>
    </location>
    <ligand>
        <name>[4Fe-4S] cluster</name>
        <dbReference type="ChEBI" id="CHEBI:49883"/>
        <note>4Fe-4S-S-AdoMet</note>
    </ligand>
</feature>
<dbReference type="InterPro" id="IPR024560">
    <property type="entry name" value="UPF0313_C"/>
</dbReference>
<dbReference type="SFLD" id="SFLDS00029">
    <property type="entry name" value="Radical_SAM"/>
    <property type="match status" value="1"/>
</dbReference>
<dbReference type="InterPro" id="IPR058240">
    <property type="entry name" value="rSAM_sf"/>
</dbReference>
<dbReference type="SUPFAM" id="SSF102114">
    <property type="entry name" value="Radical SAM enzymes"/>
    <property type="match status" value="1"/>
</dbReference>
<dbReference type="SFLD" id="SFLDG01082">
    <property type="entry name" value="B12-binding_domain_containing"/>
    <property type="match status" value="1"/>
</dbReference>
<keyword evidence="5 6" id="KW-0411">Iron-sulfur</keyword>
<dbReference type="InterPro" id="IPR022946">
    <property type="entry name" value="UPF0313"/>
</dbReference>
<comment type="cofactor">
    <cofactor evidence="6">
        <name>[4Fe-4S] cluster</name>
        <dbReference type="ChEBI" id="CHEBI:49883"/>
    </cofactor>
    <text evidence="6">Binds 1 [4Fe-4S] cluster. The cluster is coordinated with 3 cysteines and an exchangeable S-adenosyl-L-methionine.</text>
</comment>
<dbReference type="PANTHER" id="PTHR32331">
    <property type="entry name" value="UPF0313 PROTEIN YGIQ"/>
    <property type="match status" value="1"/>
</dbReference>
<dbReference type="Pfam" id="PF04055">
    <property type="entry name" value="Radical_SAM"/>
    <property type="match status" value="1"/>
</dbReference>
<dbReference type="EMBL" id="DVFJ01000006">
    <property type="protein sequence ID" value="HIQ71031.1"/>
    <property type="molecule type" value="Genomic_DNA"/>
</dbReference>
<dbReference type="Proteomes" id="UP000886887">
    <property type="component" value="Unassembled WGS sequence"/>
</dbReference>
<comment type="similarity">
    <text evidence="6">Belongs to the UPF0313 family.</text>
</comment>
<evidence type="ECO:0000313" key="10">
    <source>
        <dbReference type="Proteomes" id="UP000886887"/>
    </source>
</evidence>
<organism evidence="9 10">
    <name type="scientific">Candidatus Onthenecus intestinigallinarum</name>
    <dbReference type="NCBI Taxonomy" id="2840875"/>
    <lineage>
        <taxon>Bacteria</taxon>
        <taxon>Bacillati</taxon>
        <taxon>Bacillota</taxon>
        <taxon>Clostridia</taxon>
        <taxon>Eubacteriales</taxon>
        <taxon>Candidatus Onthenecus</taxon>
    </lineage>
</organism>
<sequence length="647" mass="72505">MSRSLFPPTTPQDCHARGWDVPDFVYVSGDAYVDHPSFGSAVIVRTLERAGYRVAVLAQPDWHTADDFRRFGRPYLGFLVSSGVIDSMVNHYTAAKKRRSEDVYTPGGRAGKRPDRAVIVYCNRIREAYGDVPIVIGGVEASLRRFAHYDYWDDRVRASILQDSGADLLLYGMGERAILAAADWIARGAQAWELPSMRGACFMTDQPPRGCLQVPSFESCASDKRAYAEAFLVQYREQDPIRGRPIAQAHGRRYLVQNVPDLPLTREELDAAHALPYQRTWHPDYDAAGGVPAIEEVQFSIAHTRGCFGSCSFCAIAFHQGRIITSRSHESVLDEARRITQMPDFKGYIHDVGGPTANFRQPACAEQLQRGACAGRQCLFPAPCPHLRVDHSDYIALLRELRALPGVKKVFIRSGLRYDYIMADRSDAFLREIIEHHVSGQLKVAPEHVSPRVLACMGKPGRDVYDAFVQKYERLNQRLGKKQYLVPYLMSSHPGSDLNAAIELAEYLRDTGHQPEQVQDFYPTPGTLSTCMFYTGLDPRTMKPVYVPRTAHEKALQRALLQYRRPQNHALVREALRAAGREDLIGFSRHCLVPPEGARPAPYRRERKKETSASHAARPRGARQAGTPVSKASPRAKGRPGGKRSPR</sequence>
<feature type="binding site" evidence="6">
    <location>
        <position position="314"/>
    </location>
    <ligand>
        <name>[4Fe-4S] cluster</name>
        <dbReference type="ChEBI" id="CHEBI:49883"/>
        <note>4Fe-4S-S-AdoMet</note>
    </ligand>
</feature>
<dbReference type="GO" id="GO:0005506">
    <property type="term" value="F:iron ion binding"/>
    <property type="evidence" value="ECO:0007669"/>
    <property type="project" value="UniProtKB-UniRule"/>
</dbReference>
<feature type="binding site" evidence="6">
    <location>
        <position position="311"/>
    </location>
    <ligand>
        <name>[4Fe-4S] cluster</name>
        <dbReference type="ChEBI" id="CHEBI:49883"/>
        <note>4Fe-4S-S-AdoMet</note>
    </ligand>
</feature>
<evidence type="ECO:0000256" key="6">
    <source>
        <dbReference type="HAMAP-Rule" id="MF_01251"/>
    </source>
</evidence>
<feature type="domain" description="Radical SAM core" evidence="8">
    <location>
        <begin position="293"/>
        <end position="564"/>
    </location>
</feature>